<dbReference type="OrthoDB" id="57333at2157"/>
<dbReference type="GO" id="GO:0016702">
    <property type="term" value="F:oxidoreductase activity, acting on single donors with incorporation of molecular oxygen, incorporation of two atoms of oxygen"/>
    <property type="evidence" value="ECO:0007669"/>
    <property type="project" value="UniProtKB-ARBA"/>
</dbReference>
<evidence type="ECO:0000313" key="7">
    <source>
        <dbReference type="EMBL" id="QGR19847.1"/>
    </source>
</evidence>
<dbReference type="InterPro" id="IPR014436">
    <property type="entry name" value="Extradiol_dOase_DODA"/>
</dbReference>
<gene>
    <name evidence="7" type="ORF">D1868_07560</name>
</gene>
<dbReference type="GeneID" id="42798917"/>
<dbReference type="EMBL" id="CP045483">
    <property type="protein sequence ID" value="QGR19847.1"/>
    <property type="molecule type" value="Genomic_DNA"/>
</dbReference>
<evidence type="ECO:0000256" key="5">
    <source>
        <dbReference type="ARBA" id="ARBA00023002"/>
    </source>
</evidence>
<keyword evidence="3" id="KW-0479">Metal-binding</keyword>
<reference evidence="7 8" key="1">
    <citation type="submission" date="2019-10" db="EMBL/GenBank/DDBJ databases">
        <title>Genome Sequences from Six Type Strain Members of the Archaeal Family Sulfolobaceae: Acidianus ambivalens, Acidianus infernus, Metallosphaera prunae, Stygiolobus azoricus, Sulfolobus metallicus, and Sulfurisphaera ohwakuensis.</title>
        <authorList>
            <person name="Counts J.A."/>
            <person name="Kelly R.M."/>
        </authorList>
    </citation>
    <scope>NUCLEOTIDE SEQUENCE [LARGE SCALE GENOMIC DNA]</scope>
    <source>
        <strain evidence="7 8">FC6</strain>
    </source>
</reference>
<keyword evidence="8" id="KW-1185">Reference proteome</keyword>
<dbReference type="KEGG" id="sazo:D1868_07560"/>
<dbReference type="PIRSF" id="PIRSF006157">
    <property type="entry name" value="Doxgns_DODA"/>
    <property type="match status" value="1"/>
</dbReference>
<dbReference type="InterPro" id="IPR004183">
    <property type="entry name" value="Xdiol_dOase_suB"/>
</dbReference>
<dbReference type="GO" id="GO:0008270">
    <property type="term" value="F:zinc ion binding"/>
    <property type="evidence" value="ECO:0007669"/>
    <property type="project" value="InterPro"/>
</dbReference>
<dbReference type="PANTHER" id="PTHR30096:SF0">
    <property type="entry name" value="4,5-DOPA DIOXYGENASE EXTRADIOL-LIKE PROTEIN"/>
    <property type="match status" value="1"/>
</dbReference>
<feature type="domain" description="Extradiol ring-cleavage dioxygenase class III enzyme subunit B" evidence="6">
    <location>
        <begin position="4"/>
        <end position="229"/>
    </location>
</feature>
<dbReference type="RefSeq" id="WP_156007028.1">
    <property type="nucleotide sequence ID" value="NZ_CP045483.1"/>
</dbReference>
<comment type="similarity">
    <text evidence="2">Belongs to the DODA-type extradiol aromatic ring-opening dioxygenase family.</text>
</comment>
<dbReference type="PANTHER" id="PTHR30096">
    <property type="entry name" value="4,5-DOPA DIOXYGENASE EXTRADIOL-LIKE PROTEIN"/>
    <property type="match status" value="1"/>
</dbReference>
<evidence type="ECO:0000259" key="6">
    <source>
        <dbReference type="Pfam" id="PF02900"/>
    </source>
</evidence>
<dbReference type="SUPFAM" id="SSF53213">
    <property type="entry name" value="LigB-like"/>
    <property type="match status" value="1"/>
</dbReference>
<proteinExistence type="inferred from homology"/>
<comment type="cofactor">
    <cofactor evidence="1">
        <name>Zn(2+)</name>
        <dbReference type="ChEBI" id="CHEBI:29105"/>
    </cofactor>
</comment>
<keyword evidence="4" id="KW-0862">Zinc</keyword>
<organism evidence="7 8">
    <name type="scientific">Stygiolobus azoricus</name>
    <dbReference type="NCBI Taxonomy" id="41675"/>
    <lineage>
        <taxon>Archaea</taxon>
        <taxon>Thermoproteota</taxon>
        <taxon>Thermoprotei</taxon>
        <taxon>Sulfolobales</taxon>
        <taxon>Sulfolobaceae</taxon>
        <taxon>Stygiolobus</taxon>
    </lineage>
</organism>
<dbReference type="GO" id="GO:0008198">
    <property type="term" value="F:ferrous iron binding"/>
    <property type="evidence" value="ECO:0007669"/>
    <property type="project" value="InterPro"/>
</dbReference>
<dbReference type="Gene3D" id="3.40.830.10">
    <property type="entry name" value="LigB-like"/>
    <property type="match status" value="1"/>
</dbReference>
<protein>
    <submittedName>
        <fullName evidence="7">Dioxygenase</fullName>
    </submittedName>
</protein>
<sequence length="252" mass="29135">MLGLLVSHGSPTILIEDLPFKKQLRELGEKIRREYEPDLVVVLSPHFMNWGEDNLIEAGERLKCIQDYYGFPKELYQYCYEMPNDVEVVEKLSTFLKKDYRWGLDHGGWIPLYYMFPDGGIKGITISISNRSPEEHYRLGVKIGETLRNIGRKPIVIATSSPTHRLDLYSLGVDTYTFFVFDHILQDLIEEGKFEEIVKIQQLFPKEFKNSSPEGELKPLYVMLGIVRPTSGKVIYYDVPWPGVSMMLASFQ</sequence>
<keyword evidence="5" id="KW-0560">Oxidoreductase</keyword>
<evidence type="ECO:0000313" key="8">
    <source>
        <dbReference type="Proteomes" id="UP000423396"/>
    </source>
</evidence>
<evidence type="ECO:0000256" key="4">
    <source>
        <dbReference type="ARBA" id="ARBA00022833"/>
    </source>
</evidence>
<evidence type="ECO:0000256" key="1">
    <source>
        <dbReference type="ARBA" id="ARBA00001947"/>
    </source>
</evidence>
<dbReference type="AlphaFoldDB" id="A0A650CQU5"/>
<name>A0A650CQU5_9CREN</name>
<accession>A0A650CQU5</accession>
<dbReference type="CDD" id="cd07363">
    <property type="entry name" value="45_DOPA_Dioxygenase"/>
    <property type="match status" value="1"/>
</dbReference>
<dbReference type="Pfam" id="PF02900">
    <property type="entry name" value="LigB"/>
    <property type="match status" value="1"/>
</dbReference>
<keyword evidence="7" id="KW-0223">Dioxygenase</keyword>
<dbReference type="Proteomes" id="UP000423396">
    <property type="component" value="Chromosome"/>
</dbReference>
<evidence type="ECO:0000256" key="3">
    <source>
        <dbReference type="ARBA" id="ARBA00022723"/>
    </source>
</evidence>
<evidence type="ECO:0000256" key="2">
    <source>
        <dbReference type="ARBA" id="ARBA00007581"/>
    </source>
</evidence>